<protein>
    <submittedName>
        <fullName evidence="2">Uncharacterized protein</fullName>
    </submittedName>
</protein>
<dbReference type="EMBL" id="KV425623">
    <property type="protein sequence ID" value="KZT20268.1"/>
    <property type="molecule type" value="Genomic_DNA"/>
</dbReference>
<name>A0A165NY43_9AGAM</name>
<dbReference type="Proteomes" id="UP000076761">
    <property type="component" value="Unassembled WGS sequence"/>
</dbReference>
<gene>
    <name evidence="2" type="ORF">NEOLEDRAFT_1245341</name>
</gene>
<keyword evidence="3" id="KW-1185">Reference proteome</keyword>
<organism evidence="2 3">
    <name type="scientific">Neolentinus lepideus HHB14362 ss-1</name>
    <dbReference type="NCBI Taxonomy" id="1314782"/>
    <lineage>
        <taxon>Eukaryota</taxon>
        <taxon>Fungi</taxon>
        <taxon>Dikarya</taxon>
        <taxon>Basidiomycota</taxon>
        <taxon>Agaricomycotina</taxon>
        <taxon>Agaricomycetes</taxon>
        <taxon>Gloeophyllales</taxon>
        <taxon>Gloeophyllaceae</taxon>
        <taxon>Neolentinus</taxon>
    </lineage>
</organism>
<feature type="chain" id="PRO_5007863575" evidence="1">
    <location>
        <begin position="24"/>
        <end position="91"/>
    </location>
</feature>
<evidence type="ECO:0000313" key="2">
    <source>
        <dbReference type="EMBL" id="KZT20268.1"/>
    </source>
</evidence>
<dbReference type="InParanoid" id="A0A165NY43"/>
<feature type="signal peptide" evidence="1">
    <location>
        <begin position="1"/>
        <end position="23"/>
    </location>
</feature>
<evidence type="ECO:0000256" key="1">
    <source>
        <dbReference type="SAM" id="SignalP"/>
    </source>
</evidence>
<feature type="non-terminal residue" evidence="2">
    <location>
        <position position="91"/>
    </location>
</feature>
<accession>A0A165NY43</accession>
<proteinExistence type="predicted"/>
<dbReference type="AlphaFoldDB" id="A0A165NY43"/>
<evidence type="ECO:0000313" key="3">
    <source>
        <dbReference type="Proteomes" id="UP000076761"/>
    </source>
</evidence>
<reference evidence="2 3" key="1">
    <citation type="journal article" date="2016" name="Mol. Biol. Evol.">
        <title>Comparative Genomics of Early-Diverging Mushroom-Forming Fungi Provides Insights into the Origins of Lignocellulose Decay Capabilities.</title>
        <authorList>
            <person name="Nagy L.G."/>
            <person name="Riley R."/>
            <person name="Tritt A."/>
            <person name="Adam C."/>
            <person name="Daum C."/>
            <person name="Floudas D."/>
            <person name="Sun H."/>
            <person name="Yadav J.S."/>
            <person name="Pangilinan J."/>
            <person name="Larsson K.H."/>
            <person name="Matsuura K."/>
            <person name="Barry K."/>
            <person name="Labutti K."/>
            <person name="Kuo R."/>
            <person name="Ohm R.A."/>
            <person name="Bhattacharya S.S."/>
            <person name="Shirouzu T."/>
            <person name="Yoshinaga Y."/>
            <person name="Martin F.M."/>
            <person name="Grigoriev I.V."/>
            <person name="Hibbett D.S."/>
        </authorList>
    </citation>
    <scope>NUCLEOTIDE SEQUENCE [LARGE SCALE GENOMIC DNA]</scope>
    <source>
        <strain evidence="2 3">HHB14362 ss-1</strain>
    </source>
</reference>
<dbReference type="OrthoDB" id="10606542at2759"/>
<sequence>MKHFFSLVVIFGVVASTGFQATAAPVEARAPVLSDDLEWWGREKDLHSSIGSSTEAASTSIATSSIPVVIRDPYKRREDLPRKLHLPPLLL</sequence>
<keyword evidence="1" id="KW-0732">Signal</keyword>